<accession>A0A7R8CF62</accession>
<dbReference type="EMBL" id="HG994590">
    <property type="protein sequence ID" value="CAF2803085.1"/>
    <property type="molecule type" value="Genomic_DNA"/>
</dbReference>
<evidence type="ECO:0000313" key="5">
    <source>
        <dbReference type="EMBL" id="CAF2803085.1"/>
    </source>
</evidence>
<gene>
    <name evidence="5" type="ORF">LSAA_3332</name>
</gene>
<dbReference type="Pfam" id="PF16486">
    <property type="entry name" value="ArgoN"/>
    <property type="match status" value="1"/>
</dbReference>
<dbReference type="InterPro" id="IPR036397">
    <property type="entry name" value="RNaseH_sf"/>
</dbReference>
<evidence type="ECO:0000256" key="1">
    <source>
        <dbReference type="RuleBase" id="RU361178"/>
    </source>
</evidence>
<dbReference type="PANTHER" id="PTHR22891">
    <property type="entry name" value="EUKARYOTIC TRANSLATION INITIATION FACTOR 2C"/>
    <property type="match status" value="1"/>
</dbReference>
<dbReference type="Pfam" id="PF02171">
    <property type="entry name" value="Piwi"/>
    <property type="match status" value="1"/>
</dbReference>
<protein>
    <submittedName>
        <fullName evidence="5">ELF2C</fullName>
    </submittedName>
</protein>
<dbReference type="InterPro" id="IPR003165">
    <property type="entry name" value="Piwi"/>
</dbReference>
<evidence type="ECO:0000259" key="3">
    <source>
        <dbReference type="PROSITE" id="PS50821"/>
    </source>
</evidence>
<organism evidence="5 6">
    <name type="scientific">Lepeophtheirus salmonis</name>
    <name type="common">Salmon louse</name>
    <name type="synonym">Caligus salmonis</name>
    <dbReference type="NCBI Taxonomy" id="72036"/>
    <lineage>
        <taxon>Eukaryota</taxon>
        <taxon>Metazoa</taxon>
        <taxon>Ecdysozoa</taxon>
        <taxon>Arthropoda</taxon>
        <taxon>Crustacea</taxon>
        <taxon>Multicrustacea</taxon>
        <taxon>Hexanauplia</taxon>
        <taxon>Copepoda</taxon>
        <taxon>Siphonostomatoida</taxon>
        <taxon>Caligidae</taxon>
        <taxon>Lepeophtheirus</taxon>
    </lineage>
</organism>
<evidence type="ECO:0000259" key="4">
    <source>
        <dbReference type="PROSITE" id="PS50822"/>
    </source>
</evidence>
<keyword evidence="6" id="KW-1185">Reference proteome</keyword>
<dbReference type="InterPro" id="IPR012337">
    <property type="entry name" value="RNaseH-like_sf"/>
</dbReference>
<dbReference type="SMART" id="SM01163">
    <property type="entry name" value="DUF1785"/>
    <property type="match status" value="1"/>
</dbReference>
<feature type="region of interest" description="Disordered" evidence="2">
    <location>
        <begin position="44"/>
        <end position="82"/>
    </location>
</feature>
<reference evidence="5" key="1">
    <citation type="submission" date="2021-02" db="EMBL/GenBank/DDBJ databases">
        <authorList>
            <person name="Bekaert M."/>
        </authorList>
    </citation>
    <scope>NUCLEOTIDE SEQUENCE</scope>
    <source>
        <strain evidence="5">IoA-00</strain>
    </source>
</reference>
<dbReference type="PROSITE" id="PS50822">
    <property type="entry name" value="PIWI"/>
    <property type="match status" value="1"/>
</dbReference>
<dbReference type="PROSITE" id="PS50821">
    <property type="entry name" value="PAZ"/>
    <property type="match status" value="1"/>
</dbReference>
<comment type="similarity">
    <text evidence="1">Belongs to the argonaute family.</text>
</comment>
<dbReference type="Pfam" id="PF08699">
    <property type="entry name" value="ArgoL1"/>
    <property type="match status" value="1"/>
</dbReference>
<name>A0A7R8CF62_LEPSM</name>
<dbReference type="OrthoDB" id="10252740at2759"/>
<sequence length="942" mass="106825">MGKNKRNRLKFVPLFSKQNIGADVIETQDLVIKDDDGDQILHIGSEKHQHDNESIKSRKTSSSSSGVYSSLHSSERASSTSPFPLNLTTTSLGYPNKDKDLVQVIADGMARLNYGLTRPGFNKCSGLKRIKLSVNIMEIKNIPEEVYQYKIEFKPEMTPMSIRRKVVQAFINGKGSFIFTNPDNGRLIHPAYDGNKLLFSKSRLNFPPEGDKVTGFMSFPDEHSGIDRKYSISIEFQTILDLRFLMTKLLGDPQESSSPNSIRKVVETIMRHQLSLDYVAVGLNFFQETQGRVYLGNGREAWVGYHQNVIPCNGKLGVVMDVACSAFYKEQRLIDFVAQYMNSDLETLKTRKIAADGSSSSIFQEEERRQLTNEISGLKIKTTHGNTPRLFRAINVGRLTPKLTTFDCKITEDRISVESFFKTKYGITLEYPNFPCLHVVKGGRVSYIPMELCWLVRGQRVMKKLSEQQATSMIKLMASSAPNRQRDVQRAAHSLRVTESDVVKDFGIQKEKEMMRTRGHILRPPMIEYNERNGGPIDLPVNRGSWDAHQKEFKEPKSIFYWAILNLAPTNVPHEKLISVAQSLIRQGRINGLDINPLYEYSEVPAPASKDSIDNAFVEWSTMVDIPLTHIKSKGDKEFGFISQCIRWKSICKGMRSQMYSNLIMKINFKLGGTNGSLSKVSKKNLKVFDSPIIVMGATLSHPHNPEPKRPSVASIVGSMDASPSQFIAYSTVQSKIHQHIVNLSEMVQSALMDFYINNGKLKPHRIIFYRDALRASLFLTITKCEVMAILIQRRHNTRLFCGQHDSNGKAGNVPAGTCLDHTITHPKHFDFYLSSHFGIQGTSRPTYYRVMWDDNRFSAEDIQNLTYSLCHCYSRCTKSVAIPAPSYYAHLAAVRTRHHIANGDLSVNFDEEGLPINEEDMERAKQILTIHENNKYKMYFT</sequence>
<dbReference type="AlphaFoldDB" id="A0A7R8CF62"/>
<feature type="compositionally biased region" description="Basic and acidic residues" evidence="2">
    <location>
        <begin position="44"/>
        <end position="56"/>
    </location>
</feature>
<proteinExistence type="inferred from homology"/>
<dbReference type="SMART" id="SM00950">
    <property type="entry name" value="Piwi"/>
    <property type="match status" value="1"/>
</dbReference>
<dbReference type="InterPro" id="IPR032474">
    <property type="entry name" value="Argonaute_N"/>
</dbReference>
<dbReference type="CDD" id="cd02846">
    <property type="entry name" value="PAZ_argonaute_like"/>
    <property type="match status" value="1"/>
</dbReference>
<dbReference type="InterPro" id="IPR014811">
    <property type="entry name" value="ArgoL1"/>
</dbReference>
<dbReference type="Gene3D" id="3.40.50.2300">
    <property type="match status" value="1"/>
</dbReference>
<dbReference type="Gene3D" id="3.30.420.10">
    <property type="entry name" value="Ribonuclease H-like superfamily/Ribonuclease H"/>
    <property type="match status" value="1"/>
</dbReference>
<evidence type="ECO:0000256" key="2">
    <source>
        <dbReference type="SAM" id="MobiDB-lite"/>
    </source>
</evidence>
<dbReference type="SUPFAM" id="SSF53098">
    <property type="entry name" value="Ribonuclease H-like"/>
    <property type="match status" value="1"/>
</dbReference>
<evidence type="ECO:0000313" key="6">
    <source>
        <dbReference type="Proteomes" id="UP000675881"/>
    </source>
</evidence>
<dbReference type="SUPFAM" id="SSF101690">
    <property type="entry name" value="PAZ domain"/>
    <property type="match status" value="1"/>
</dbReference>
<dbReference type="Gene3D" id="2.170.260.10">
    <property type="entry name" value="paz domain"/>
    <property type="match status" value="1"/>
</dbReference>
<dbReference type="InterPro" id="IPR003100">
    <property type="entry name" value="PAZ_dom"/>
</dbReference>
<dbReference type="GO" id="GO:0003723">
    <property type="term" value="F:RNA binding"/>
    <property type="evidence" value="ECO:0007669"/>
    <property type="project" value="InterPro"/>
</dbReference>
<dbReference type="Proteomes" id="UP000675881">
    <property type="component" value="Chromosome 11"/>
</dbReference>
<feature type="domain" description="PAZ" evidence="3">
    <location>
        <begin position="332"/>
        <end position="457"/>
    </location>
</feature>
<dbReference type="InterPro" id="IPR036085">
    <property type="entry name" value="PAZ_dom_sf"/>
</dbReference>
<dbReference type="SMART" id="SM00949">
    <property type="entry name" value="PAZ"/>
    <property type="match status" value="1"/>
</dbReference>
<feature type="domain" description="Piwi" evidence="4">
    <location>
        <begin position="631"/>
        <end position="902"/>
    </location>
</feature>
<dbReference type="GO" id="GO:0034587">
    <property type="term" value="P:piRNA processing"/>
    <property type="evidence" value="ECO:0007669"/>
    <property type="project" value="UniProtKB-ARBA"/>
</dbReference>
<feature type="compositionally biased region" description="Low complexity" evidence="2">
    <location>
        <begin position="60"/>
        <end position="72"/>
    </location>
</feature>
<dbReference type="Pfam" id="PF02170">
    <property type="entry name" value="PAZ"/>
    <property type="match status" value="1"/>
</dbReference>